<evidence type="ECO:0000256" key="1">
    <source>
        <dbReference type="SAM" id="MobiDB-lite"/>
    </source>
</evidence>
<sequence>MSSSAASPVLSSITSVTSSGRFGSHACSFFSCFRWEMAASGVASSMAAPVVTATVGSVSFSFIVTRDKETTPPECAGLRIWW</sequence>
<feature type="compositionally biased region" description="Low complexity" evidence="1">
    <location>
        <begin position="1"/>
        <end position="15"/>
    </location>
</feature>
<protein>
    <submittedName>
        <fullName evidence="2">Uncharacterized protein</fullName>
    </submittedName>
</protein>
<evidence type="ECO:0000313" key="2">
    <source>
        <dbReference type="EMBL" id="KAE8344413.1"/>
    </source>
</evidence>
<gene>
    <name evidence="2" type="ORF">BDV24DRAFT_127182</name>
</gene>
<reference evidence="2" key="1">
    <citation type="submission" date="2019-04" db="EMBL/GenBank/DDBJ databases">
        <title>Friends and foes A comparative genomics study of 23 Aspergillus species from section Flavi.</title>
        <authorList>
            <consortium name="DOE Joint Genome Institute"/>
            <person name="Kjaerbolling I."/>
            <person name="Vesth T."/>
            <person name="Frisvad J.C."/>
            <person name="Nybo J.L."/>
            <person name="Theobald S."/>
            <person name="Kildgaard S."/>
            <person name="Isbrandt T."/>
            <person name="Kuo A."/>
            <person name="Sato A."/>
            <person name="Lyhne E.K."/>
            <person name="Kogle M.E."/>
            <person name="Wiebenga A."/>
            <person name="Kun R.S."/>
            <person name="Lubbers R.J."/>
            <person name="Makela M.R."/>
            <person name="Barry K."/>
            <person name="Chovatia M."/>
            <person name="Clum A."/>
            <person name="Daum C."/>
            <person name="Haridas S."/>
            <person name="He G."/>
            <person name="LaButti K."/>
            <person name="Lipzen A."/>
            <person name="Mondo S."/>
            <person name="Riley R."/>
            <person name="Salamov A."/>
            <person name="Simmons B.A."/>
            <person name="Magnuson J.K."/>
            <person name="Henrissat B."/>
            <person name="Mortensen U.H."/>
            <person name="Larsen T.O."/>
            <person name="Devries R.P."/>
            <person name="Grigoriev I.V."/>
            <person name="Machida M."/>
            <person name="Baker S.E."/>
            <person name="Andersen M.R."/>
        </authorList>
    </citation>
    <scope>NUCLEOTIDE SEQUENCE</scope>
    <source>
        <strain evidence="2">CBS 117612</strain>
    </source>
</reference>
<feature type="region of interest" description="Disordered" evidence="1">
    <location>
        <begin position="1"/>
        <end position="23"/>
    </location>
</feature>
<dbReference type="EMBL" id="ML737124">
    <property type="protein sequence ID" value="KAE8344413.1"/>
    <property type="molecule type" value="Genomic_DNA"/>
</dbReference>
<dbReference type="Proteomes" id="UP000325558">
    <property type="component" value="Unassembled WGS sequence"/>
</dbReference>
<organism evidence="2">
    <name type="scientific">Aspergillus arachidicola</name>
    <dbReference type="NCBI Taxonomy" id="656916"/>
    <lineage>
        <taxon>Eukaryota</taxon>
        <taxon>Fungi</taxon>
        <taxon>Dikarya</taxon>
        <taxon>Ascomycota</taxon>
        <taxon>Pezizomycotina</taxon>
        <taxon>Eurotiomycetes</taxon>
        <taxon>Eurotiomycetidae</taxon>
        <taxon>Eurotiales</taxon>
        <taxon>Aspergillaceae</taxon>
        <taxon>Aspergillus</taxon>
        <taxon>Aspergillus subgen. Circumdati</taxon>
    </lineage>
</organism>
<proteinExistence type="predicted"/>
<name>A0A5N6YHL9_9EURO</name>
<dbReference type="AlphaFoldDB" id="A0A5N6YHL9"/>
<accession>A0A5N6YHL9</accession>